<dbReference type="PRINTS" id="PR00724">
    <property type="entry name" value="CRBOXYPTASEC"/>
</dbReference>
<evidence type="ECO:0000259" key="6">
    <source>
        <dbReference type="Pfam" id="PF04677"/>
    </source>
</evidence>
<feature type="compositionally biased region" description="Basic and acidic residues" evidence="3">
    <location>
        <begin position="705"/>
        <end position="721"/>
    </location>
</feature>
<dbReference type="GO" id="GO:0004185">
    <property type="term" value="F:serine-type carboxypeptidase activity"/>
    <property type="evidence" value="ECO:0007669"/>
    <property type="project" value="InterPro"/>
</dbReference>
<name>A0A3R6Z244_9STRA</name>
<evidence type="ECO:0000256" key="3">
    <source>
        <dbReference type="SAM" id="MobiDB-lite"/>
    </source>
</evidence>
<feature type="domain" description="Cwf19-like protein C-terminal" evidence="5">
    <location>
        <begin position="1117"/>
        <end position="1214"/>
    </location>
</feature>
<keyword evidence="4" id="KW-0472">Membrane</keyword>
<dbReference type="Pfam" id="PF04677">
    <property type="entry name" value="CwfJ_C_1"/>
    <property type="match status" value="1"/>
</dbReference>
<feature type="transmembrane region" description="Helical" evidence="4">
    <location>
        <begin position="33"/>
        <end position="53"/>
    </location>
</feature>
<reference evidence="7 8" key="1">
    <citation type="submission" date="2018-08" db="EMBL/GenBank/DDBJ databases">
        <title>Aphanomyces genome sequencing and annotation.</title>
        <authorList>
            <person name="Minardi D."/>
            <person name="Oidtmann B."/>
            <person name="Van Der Giezen M."/>
            <person name="Studholme D.J."/>
        </authorList>
    </citation>
    <scope>NUCLEOTIDE SEQUENCE [LARGE SCALE GENOMIC DNA]</scope>
    <source>
        <strain evidence="7 8">NJM0002</strain>
    </source>
</reference>
<feature type="compositionally biased region" description="Low complexity" evidence="3">
    <location>
        <begin position="768"/>
        <end position="780"/>
    </location>
</feature>
<proteinExistence type="inferred from homology"/>
<dbReference type="AlphaFoldDB" id="A0A3R6Z244"/>
<evidence type="ECO:0000259" key="5">
    <source>
        <dbReference type="Pfam" id="PF04676"/>
    </source>
</evidence>
<dbReference type="GO" id="GO:0000398">
    <property type="term" value="P:mRNA splicing, via spliceosome"/>
    <property type="evidence" value="ECO:0007669"/>
    <property type="project" value="TreeGrafter"/>
</dbReference>
<dbReference type="Proteomes" id="UP000285060">
    <property type="component" value="Unassembled WGS sequence"/>
</dbReference>
<dbReference type="VEuPathDB" id="FungiDB:H310_07524"/>
<dbReference type="Pfam" id="PF04676">
    <property type="entry name" value="CwfJ_C_2"/>
    <property type="match status" value="1"/>
</dbReference>
<dbReference type="PANTHER" id="PTHR12072">
    <property type="entry name" value="CWF19, CELL CYCLE CONTROL PROTEIN"/>
    <property type="match status" value="1"/>
</dbReference>
<accession>A0A3R6Z244</accession>
<feature type="compositionally biased region" description="Basic and acidic residues" evidence="3">
    <location>
        <begin position="649"/>
        <end position="658"/>
    </location>
</feature>
<evidence type="ECO:0000313" key="7">
    <source>
        <dbReference type="EMBL" id="RHY28018.1"/>
    </source>
</evidence>
<comment type="similarity">
    <text evidence="2">Belongs to the peptidase S10 family.</text>
</comment>
<dbReference type="PANTHER" id="PTHR12072:SF5">
    <property type="entry name" value="CWF19-LIKE PROTEIN 2"/>
    <property type="match status" value="1"/>
</dbReference>
<keyword evidence="4" id="KW-0812">Transmembrane</keyword>
<feature type="compositionally biased region" description="Low complexity" evidence="3">
    <location>
        <begin position="838"/>
        <end position="847"/>
    </location>
</feature>
<comment type="similarity">
    <text evidence="1">Belongs to the CWF19 family.</text>
</comment>
<feature type="domain" description="Cwf19-like C-terminal" evidence="6">
    <location>
        <begin position="983"/>
        <end position="1108"/>
    </location>
</feature>
<dbReference type="VEuPathDB" id="FungiDB:H310_07517"/>
<dbReference type="InterPro" id="IPR029058">
    <property type="entry name" value="AB_hydrolase_fold"/>
</dbReference>
<dbReference type="InterPro" id="IPR006768">
    <property type="entry name" value="Cwf19-like_C_dom-1"/>
</dbReference>
<dbReference type="Pfam" id="PF00450">
    <property type="entry name" value="Peptidase_S10"/>
    <property type="match status" value="1"/>
</dbReference>
<feature type="region of interest" description="Disordered" evidence="3">
    <location>
        <begin position="602"/>
        <end position="626"/>
    </location>
</feature>
<evidence type="ECO:0000256" key="1">
    <source>
        <dbReference type="ARBA" id="ARBA00006795"/>
    </source>
</evidence>
<dbReference type="EMBL" id="QUSY01000660">
    <property type="protein sequence ID" value="RHY28018.1"/>
    <property type="molecule type" value="Genomic_DNA"/>
</dbReference>
<keyword evidence="8" id="KW-1185">Reference proteome</keyword>
<dbReference type="InterPro" id="IPR040194">
    <property type="entry name" value="Cwf19-like"/>
</dbReference>
<evidence type="ECO:0000313" key="8">
    <source>
        <dbReference type="Proteomes" id="UP000285060"/>
    </source>
</evidence>
<evidence type="ECO:0000256" key="2">
    <source>
        <dbReference type="ARBA" id="ARBA00009431"/>
    </source>
</evidence>
<feature type="region of interest" description="Disordered" evidence="3">
    <location>
        <begin position="768"/>
        <end position="799"/>
    </location>
</feature>
<feature type="region of interest" description="Disordered" evidence="3">
    <location>
        <begin position="640"/>
        <end position="748"/>
    </location>
</feature>
<protein>
    <recommendedName>
        <fullName evidence="9">Carboxypeptidase</fullName>
    </recommendedName>
</protein>
<feature type="region of interest" description="Disordered" evidence="3">
    <location>
        <begin position="472"/>
        <end position="491"/>
    </location>
</feature>
<comment type="caution">
    <text evidence="7">The sequence shown here is derived from an EMBL/GenBank/DDBJ whole genome shotgun (WGS) entry which is preliminary data.</text>
</comment>
<dbReference type="GO" id="GO:0006508">
    <property type="term" value="P:proteolysis"/>
    <property type="evidence" value="ECO:0007669"/>
    <property type="project" value="InterPro"/>
</dbReference>
<dbReference type="Gene3D" id="3.40.50.1820">
    <property type="entry name" value="alpha/beta hydrolase"/>
    <property type="match status" value="1"/>
</dbReference>
<keyword evidence="4" id="KW-1133">Transmembrane helix</keyword>
<dbReference type="Gene3D" id="1.10.287.410">
    <property type="match status" value="1"/>
</dbReference>
<feature type="compositionally biased region" description="Basic and acidic residues" evidence="3">
    <location>
        <begin position="670"/>
        <end position="682"/>
    </location>
</feature>
<sequence length="1218" mass="134250">MTTSASAMALLAPPLLKRPAPTPFNILLCALRRYQITAGCIVSLFLAGWIVAMSSATAPSRHRTTVPPTTEAYCDPSVHHEFGYIKLPHKVNDHYFYSFFESRNDPANDPLVLWLEGGPGSSSTWTLFNMNGPCFIGDDLNSTVPNPHSWTNHANVIWLDQPTGVGFSYGDAQDDDQTEDDVGRNMFEFLRGWLKAHPSYASRPFFVTGQSYGGHYVPAVAHYIVTHQTSSPSNDAFWINLQGIAIGNGFTDAPIQGPMVVEMVESVQRQYNITLVSSGEMVELRQHARVVARLLEACQLSNETQACLDAMDLRDMHLVTPMVSNPSRNPYDVRELCSPNCTDVGMAKTGKYLNQPWIQARLGVHKTYEWSNDTVYDMFAVDIGKSAMHFIPRVLESGVRVLLYVGDADLMCDWKGNDAWTKAMKWPGQAAYNAAPVRDLVVNAKPVGQMQSAQNLTFVRVFEAGHGVPIDQPLDFVSGPPRPKQLTPEESRAAALETKKQDEINRGLREPQSGLLYGLYDPKNGSAPVETAMAAPVAMPSVGDGGASWKRKMLQRAKQKAADTGEPLESVVRGQYGMSLAQLEAQAAVGSCADNDSHLRYKRITPQRRPEDKHSGKTCISRGGDKNIISGFATRMKYTNLSTETFPGDDSREKRSHDDDEDSGPIDYSKLPDGEDRGDRRSDKRPRHHSRRDMSPSQRRRSRSRSSDRRSSDHRQDDLKRPPRNGAPRQDKTFVKPAMPQVTAAQQEEAARRKAFLYHQSAGLLSSTAATTQSTSNVSTEPASAPRVLAPGAPPSDEPVDLNKLAAQALRAKMRGNMVLFESLTKQVNEAEHQLATIASASTAPPTARKRQAPIKPPRAMVRPRETLELPLRPEDNLTGSKQGKRKQPGEDLSLDEMVRQEKTGEGDSHMDAVYASNIVRLGARYEGTELSAGKKGAASGFDEDETGDLALNLHQSAASRLTEKALVVASDRAALSDRMQWDKAMQKCRYCLKSDGFKAHLVVSMAPNAYLALPAASTIVDLQCIIVPVEHIASMSAADEAVDADVRQFKAVRFLNRGTALVSMAASQHMSMLFLERTFDAGRKKHTVIECVPVPTDVGMDAPMFFKQAMLECDEEWSTHKKILDSTGKGIKRTVPSNFAYFHVEWAGQNEATGGYAHIIEDTAQFPVDFGLDTIAGMLDVDPPRYGRYHPSLAAESGRVKSFQAVWQPYDWTQTAA</sequence>
<gene>
    <name evidence="7" type="ORF">DYB32_006327</name>
</gene>
<dbReference type="InterPro" id="IPR001563">
    <property type="entry name" value="Peptidase_S10"/>
</dbReference>
<dbReference type="InterPro" id="IPR006767">
    <property type="entry name" value="Cwf19-like_C_dom-2"/>
</dbReference>
<feature type="compositionally biased region" description="Basic and acidic residues" evidence="3">
    <location>
        <begin position="863"/>
        <end position="876"/>
    </location>
</feature>
<organism evidence="7 8">
    <name type="scientific">Aphanomyces invadans</name>
    <dbReference type="NCBI Taxonomy" id="157072"/>
    <lineage>
        <taxon>Eukaryota</taxon>
        <taxon>Sar</taxon>
        <taxon>Stramenopiles</taxon>
        <taxon>Oomycota</taxon>
        <taxon>Saprolegniomycetes</taxon>
        <taxon>Saprolegniales</taxon>
        <taxon>Verrucalvaceae</taxon>
        <taxon>Aphanomyces</taxon>
    </lineage>
</organism>
<dbReference type="GO" id="GO:0071014">
    <property type="term" value="C:post-mRNA release spliceosomal complex"/>
    <property type="evidence" value="ECO:0007669"/>
    <property type="project" value="TreeGrafter"/>
</dbReference>
<evidence type="ECO:0000256" key="4">
    <source>
        <dbReference type="SAM" id="Phobius"/>
    </source>
</evidence>
<evidence type="ECO:0008006" key="9">
    <source>
        <dbReference type="Google" id="ProtNLM"/>
    </source>
</evidence>
<feature type="region of interest" description="Disordered" evidence="3">
    <location>
        <begin position="838"/>
        <end position="897"/>
    </location>
</feature>
<dbReference type="SUPFAM" id="SSF53474">
    <property type="entry name" value="alpha/beta-Hydrolases"/>
    <property type="match status" value="1"/>
</dbReference>